<feature type="domain" description="UspA" evidence="2">
    <location>
        <begin position="11"/>
        <end position="158"/>
    </location>
</feature>
<name>A0A4U1GDY0_9SPHI</name>
<dbReference type="PRINTS" id="PR01438">
    <property type="entry name" value="UNVRSLSTRESS"/>
</dbReference>
<reference evidence="3 4" key="1">
    <citation type="submission" date="2019-04" db="EMBL/GenBank/DDBJ databases">
        <title>Pedobacter sp. RP-1-16 sp. nov., isolated from Arctic soil.</title>
        <authorList>
            <person name="Dahal R.H."/>
            <person name="Kim D.-U."/>
        </authorList>
    </citation>
    <scope>NUCLEOTIDE SEQUENCE [LARGE SCALE GENOMIC DNA]</scope>
    <source>
        <strain evidence="3 4">RP-1-16</strain>
    </source>
</reference>
<evidence type="ECO:0000313" key="4">
    <source>
        <dbReference type="Proteomes" id="UP000309594"/>
    </source>
</evidence>
<dbReference type="Proteomes" id="UP000309594">
    <property type="component" value="Unassembled WGS sequence"/>
</dbReference>
<evidence type="ECO:0000259" key="2">
    <source>
        <dbReference type="Pfam" id="PF00582"/>
    </source>
</evidence>
<comment type="caution">
    <text evidence="3">The sequence shown here is derived from an EMBL/GenBank/DDBJ whole genome shotgun (WGS) entry which is preliminary data.</text>
</comment>
<dbReference type="Pfam" id="PF00582">
    <property type="entry name" value="Usp"/>
    <property type="match status" value="1"/>
</dbReference>
<proteinExistence type="inferred from homology"/>
<evidence type="ECO:0000313" key="3">
    <source>
        <dbReference type="EMBL" id="TKC62118.1"/>
    </source>
</evidence>
<dbReference type="EMBL" id="SWDX01000003">
    <property type="protein sequence ID" value="TKC62118.1"/>
    <property type="molecule type" value="Genomic_DNA"/>
</dbReference>
<dbReference type="InterPro" id="IPR006016">
    <property type="entry name" value="UspA"/>
</dbReference>
<dbReference type="InterPro" id="IPR014729">
    <property type="entry name" value="Rossmann-like_a/b/a_fold"/>
</dbReference>
<evidence type="ECO:0000256" key="1">
    <source>
        <dbReference type="ARBA" id="ARBA00008791"/>
    </source>
</evidence>
<dbReference type="Gene3D" id="3.40.50.620">
    <property type="entry name" value="HUPs"/>
    <property type="match status" value="1"/>
</dbReference>
<organism evidence="3 4">
    <name type="scientific">Pedobacter hiemivivus</name>
    <dbReference type="NCBI Taxonomy" id="2530454"/>
    <lineage>
        <taxon>Bacteria</taxon>
        <taxon>Pseudomonadati</taxon>
        <taxon>Bacteroidota</taxon>
        <taxon>Sphingobacteriia</taxon>
        <taxon>Sphingobacteriales</taxon>
        <taxon>Sphingobacteriaceae</taxon>
        <taxon>Pedobacter</taxon>
    </lineage>
</organism>
<dbReference type="AlphaFoldDB" id="A0A4U1GDY0"/>
<accession>A0A4U1GDY0</accession>
<comment type="similarity">
    <text evidence="1">Belongs to the universal stress protein A family.</text>
</comment>
<dbReference type="RefSeq" id="WP_136879781.1">
    <property type="nucleotide sequence ID" value="NZ_SWDX01000003.1"/>
</dbReference>
<dbReference type="InterPro" id="IPR006015">
    <property type="entry name" value="Universal_stress_UspA"/>
</dbReference>
<dbReference type="SUPFAM" id="SSF52402">
    <property type="entry name" value="Adenine nucleotide alpha hydrolases-like"/>
    <property type="match status" value="1"/>
</dbReference>
<gene>
    <name evidence="3" type="ORF">FBD94_07775</name>
</gene>
<dbReference type="CDD" id="cd00293">
    <property type="entry name" value="USP-like"/>
    <property type="match status" value="1"/>
</dbReference>
<sequence>MKTAKDLDHTKTVIVLTDFTKSALNAADYALFLAVQLKTNILLFHSYYISVSELESLQINDYQSLAQTSKSNLEKEMNRLNSLNNSIKTSTTNFRPEIDYLSEGGGISENVCRVIEEKKDIFMLVMSGFKARNNDDFLFGTEIKEVVKKARCPVVIVPEMDFLRL</sequence>
<protein>
    <submittedName>
        <fullName evidence="3">Universal stress protein</fullName>
    </submittedName>
</protein>